<sequence length="304" mass="31995">MRRVLILGGTAEARALAAELVADPGLRVVSSLAGRVSNPRLPVGEVREGGFGGPEGLAGWLVSERIDVLVDATHPFAERMTASAVAAAAATGVPLLVLRRPGWREEPGDSWLRVGSLRAAADLLATGGWRTGARAPDRTGGPDQEGDREPRPSGDRGAHRAGGGVARVFLTTGRRSLPVFTSLPGVWLLARSVDPPEPPVPANVRVLLDRGPYTVEGERALIREHRLEVLVTKDSGGRLTTAKLVAAREAGLPVIMVDRPPPHSGVRVADDVAAAVSWVQRQWARNPGPSGPGGIAYGAVRLFE</sequence>
<keyword evidence="3" id="KW-0560">Oxidoreductase</keyword>
<name>A0ABP7C083_9ACTN</name>
<keyword evidence="2" id="KW-0169">Cobalamin biosynthesis</keyword>
<gene>
    <name evidence="5" type="ORF">GCM10022224_040650</name>
</gene>
<feature type="region of interest" description="Disordered" evidence="4">
    <location>
        <begin position="128"/>
        <end position="163"/>
    </location>
</feature>
<dbReference type="PANTHER" id="PTHR36925">
    <property type="entry name" value="COBALT-PRECORRIN-6A REDUCTASE"/>
    <property type="match status" value="1"/>
</dbReference>
<evidence type="ECO:0000256" key="1">
    <source>
        <dbReference type="ARBA" id="ARBA00004953"/>
    </source>
</evidence>
<dbReference type="PROSITE" id="PS51014">
    <property type="entry name" value="COBK_CBIJ"/>
    <property type="match status" value="1"/>
</dbReference>
<dbReference type="InterPro" id="IPR003723">
    <property type="entry name" value="Precorrin-6x_reduct"/>
</dbReference>
<reference evidence="6" key="1">
    <citation type="journal article" date="2019" name="Int. J. Syst. Evol. Microbiol.">
        <title>The Global Catalogue of Microorganisms (GCM) 10K type strain sequencing project: providing services to taxonomists for standard genome sequencing and annotation.</title>
        <authorList>
            <consortium name="The Broad Institute Genomics Platform"/>
            <consortium name="The Broad Institute Genome Sequencing Center for Infectious Disease"/>
            <person name="Wu L."/>
            <person name="Ma J."/>
        </authorList>
    </citation>
    <scope>NUCLEOTIDE SEQUENCE [LARGE SCALE GENOMIC DNA]</scope>
    <source>
        <strain evidence="6">JCM 16904</strain>
    </source>
</reference>
<dbReference type="PANTHER" id="PTHR36925:SF1">
    <property type="entry name" value="COBALT-PRECORRIN-6A REDUCTASE"/>
    <property type="match status" value="1"/>
</dbReference>
<organism evidence="5 6">
    <name type="scientific">Nonomuraea antimicrobica</name>
    <dbReference type="NCBI Taxonomy" id="561173"/>
    <lineage>
        <taxon>Bacteria</taxon>
        <taxon>Bacillati</taxon>
        <taxon>Actinomycetota</taxon>
        <taxon>Actinomycetes</taxon>
        <taxon>Streptosporangiales</taxon>
        <taxon>Streptosporangiaceae</taxon>
        <taxon>Nonomuraea</taxon>
    </lineage>
</organism>
<proteinExistence type="predicted"/>
<accession>A0ABP7C083</accession>
<comment type="pathway">
    <text evidence="1">Cofactor biosynthesis; adenosylcobalamin biosynthesis.</text>
</comment>
<feature type="compositionally biased region" description="Basic and acidic residues" evidence="4">
    <location>
        <begin position="145"/>
        <end position="158"/>
    </location>
</feature>
<keyword evidence="6" id="KW-1185">Reference proteome</keyword>
<protein>
    <submittedName>
        <fullName evidence="5">Cobalt-precorrin-6A reductase</fullName>
    </submittedName>
</protein>
<evidence type="ECO:0000313" key="5">
    <source>
        <dbReference type="EMBL" id="GAA3672277.1"/>
    </source>
</evidence>
<comment type="caution">
    <text evidence="5">The sequence shown here is derived from an EMBL/GenBank/DDBJ whole genome shotgun (WGS) entry which is preliminary data.</text>
</comment>
<evidence type="ECO:0000256" key="2">
    <source>
        <dbReference type="ARBA" id="ARBA00022573"/>
    </source>
</evidence>
<dbReference type="NCBIfam" id="NF005968">
    <property type="entry name" value="PRK08057.1-2"/>
    <property type="match status" value="1"/>
</dbReference>
<dbReference type="Pfam" id="PF02571">
    <property type="entry name" value="CbiJ"/>
    <property type="match status" value="1"/>
</dbReference>
<dbReference type="Proteomes" id="UP001500902">
    <property type="component" value="Unassembled WGS sequence"/>
</dbReference>
<evidence type="ECO:0000256" key="3">
    <source>
        <dbReference type="ARBA" id="ARBA00023002"/>
    </source>
</evidence>
<evidence type="ECO:0000256" key="4">
    <source>
        <dbReference type="SAM" id="MobiDB-lite"/>
    </source>
</evidence>
<dbReference type="EMBL" id="BAAAZP010000077">
    <property type="protein sequence ID" value="GAA3672277.1"/>
    <property type="molecule type" value="Genomic_DNA"/>
</dbReference>
<dbReference type="RefSeq" id="WP_344879930.1">
    <property type="nucleotide sequence ID" value="NZ_BAAAZP010000077.1"/>
</dbReference>
<evidence type="ECO:0000313" key="6">
    <source>
        <dbReference type="Proteomes" id="UP001500902"/>
    </source>
</evidence>